<dbReference type="STRING" id="1095629.A0A0C9WMF0"/>
<proteinExistence type="predicted"/>
<name>A0A0C9WMF0_9AGAR</name>
<dbReference type="Proteomes" id="UP000054477">
    <property type="component" value="Unassembled WGS sequence"/>
</dbReference>
<feature type="region of interest" description="Disordered" evidence="1">
    <location>
        <begin position="23"/>
        <end position="59"/>
    </location>
</feature>
<evidence type="ECO:0000256" key="1">
    <source>
        <dbReference type="SAM" id="MobiDB-lite"/>
    </source>
</evidence>
<evidence type="ECO:0000313" key="4">
    <source>
        <dbReference type="EMBL" id="KIJ98114.1"/>
    </source>
</evidence>
<accession>A0A0C9WMF0</accession>
<feature type="chain" id="PRO_5002216147" description="PARP catalytic domain-containing protein" evidence="2">
    <location>
        <begin position="22"/>
        <end position="466"/>
    </location>
</feature>
<evidence type="ECO:0000256" key="2">
    <source>
        <dbReference type="SAM" id="SignalP"/>
    </source>
</evidence>
<protein>
    <recommendedName>
        <fullName evidence="3">PARP catalytic domain-containing protein</fullName>
    </recommendedName>
</protein>
<dbReference type="Gene3D" id="3.90.228.10">
    <property type="match status" value="1"/>
</dbReference>
<dbReference type="HOGENOM" id="CLU_039434_0_0_1"/>
<dbReference type="OrthoDB" id="9514740at2759"/>
<feature type="compositionally biased region" description="Low complexity" evidence="1">
    <location>
        <begin position="37"/>
        <end position="51"/>
    </location>
</feature>
<dbReference type="PANTHER" id="PTHR31681">
    <property type="entry name" value="C2H2-LIKE ZINC FINGER PROTEIN"/>
    <property type="match status" value="1"/>
</dbReference>
<evidence type="ECO:0000259" key="3">
    <source>
        <dbReference type="Pfam" id="PF00644"/>
    </source>
</evidence>
<dbReference type="PANTHER" id="PTHR31681:SF3">
    <property type="entry name" value="OS04G0690100 PROTEIN"/>
    <property type="match status" value="1"/>
</dbReference>
<sequence length="466" mass="49625">MTSHIPFALSLLGAVASGLQGSGVGSTLNPPPPPPSTASAPPSAPQQNTSSLPAPSAPVNVPGSTVSTFNASGNGLGASPPTNNLVALCVHCQLRPKYFDGTKTHPYCSKSCANKIKASNPKTGSGATNGNCDFCHNRPKYNDGTRTHDFCSKACARSLGGPQRRSTMPGAGANNKAVCQAPGCQNPPHGGPGNDYCSMAHKTSVQKYRIISYHSLARDSLGETLCLMCLLAPKMANSHFCSQTCIDDVEAKGPMVLEVPLGHATFKSVAEQFKSSWRHYGSACPPVRRIYKIISPPTSLANYNAYRAAVESRGQFLSAGRTEGNENRRWHGTRRVCNLGDKGHTQFCSSPQCSLCCIIRNSFDLSLFGKKTGWGRFGKGIYTSSTSSKSNDYSHNDCQSSLKAILLNKVVVGKGCKLLQDNTTLTTPPSGFDSVLAEKGGSLNYDELVVYTNDAIRPSFLVMYEP</sequence>
<reference evidence="5" key="2">
    <citation type="submission" date="2015-01" db="EMBL/GenBank/DDBJ databases">
        <title>Evolutionary Origins and Diversification of the Mycorrhizal Mutualists.</title>
        <authorList>
            <consortium name="DOE Joint Genome Institute"/>
            <consortium name="Mycorrhizal Genomics Consortium"/>
            <person name="Kohler A."/>
            <person name="Kuo A."/>
            <person name="Nagy L.G."/>
            <person name="Floudas D."/>
            <person name="Copeland A."/>
            <person name="Barry K.W."/>
            <person name="Cichocki N."/>
            <person name="Veneault-Fourrey C."/>
            <person name="LaButti K."/>
            <person name="Lindquist E.A."/>
            <person name="Lipzen A."/>
            <person name="Lundell T."/>
            <person name="Morin E."/>
            <person name="Murat C."/>
            <person name="Riley R."/>
            <person name="Ohm R."/>
            <person name="Sun H."/>
            <person name="Tunlid A."/>
            <person name="Henrissat B."/>
            <person name="Grigoriev I.V."/>
            <person name="Hibbett D.S."/>
            <person name="Martin F."/>
        </authorList>
    </citation>
    <scope>NUCLEOTIDE SEQUENCE [LARGE SCALE GENOMIC DNA]</scope>
    <source>
        <strain evidence="5">LaAM-08-1</strain>
    </source>
</reference>
<evidence type="ECO:0000313" key="5">
    <source>
        <dbReference type="Proteomes" id="UP000054477"/>
    </source>
</evidence>
<feature type="domain" description="PARP catalytic" evidence="3">
    <location>
        <begin position="324"/>
        <end position="438"/>
    </location>
</feature>
<dbReference type="InterPro" id="IPR012317">
    <property type="entry name" value="Poly(ADP-ribose)pol_cat_dom"/>
</dbReference>
<dbReference type="Pfam" id="PF00644">
    <property type="entry name" value="PARP"/>
    <property type="match status" value="1"/>
</dbReference>
<dbReference type="EMBL" id="KN838676">
    <property type="protein sequence ID" value="KIJ98114.1"/>
    <property type="molecule type" value="Genomic_DNA"/>
</dbReference>
<keyword evidence="2" id="KW-0732">Signal</keyword>
<dbReference type="AlphaFoldDB" id="A0A0C9WMF0"/>
<gene>
    <name evidence="4" type="ORF">K443DRAFT_628860</name>
</gene>
<dbReference type="GO" id="GO:0003950">
    <property type="term" value="F:NAD+ poly-ADP-ribosyltransferase activity"/>
    <property type="evidence" value="ECO:0007669"/>
    <property type="project" value="InterPro"/>
</dbReference>
<reference evidence="4 5" key="1">
    <citation type="submission" date="2014-04" db="EMBL/GenBank/DDBJ databases">
        <authorList>
            <consortium name="DOE Joint Genome Institute"/>
            <person name="Kuo A."/>
            <person name="Kohler A."/>
            <person name="Nagy L.G."/>
            <person name="Floudas D."/>
            <person name="Copeland A."/>
            <person name="Barry K.W."/>
            <person name="Cichocki N."/>
            <person name="Veneault-Fourrey C."/>
            <person name="LaButti K."/>
            <person name="Lindquist E.A."/>
            <person name="Lipzen A."/>
            <person name="Lundell T."/>
            <person name="Morin E."/>
            <person name="Murat C."/>
            <person name="Sun H."/>
            <person name="Tunlid A."/>
            <person name="Henrissat B."/>
            <person name="Grigoriev I.V."/>
            <person name="Hibbett D.S."/>
            <person name="Martin F."/>
            <person name="Nordberg H.P."/>
            <person name="Cantor M.N."/>
            <person name="Hua S.X."/>
        </authorList>
    </citation>
    <scope>NUCLEOTIDE SEQUENCE [LARGE SCALE GENOMIC DNA]</scope>
    <source>
        <strain evidence="4 5">LaAM-08-1</strain>
    </source>
</reference>
<organism evidence="4 5">
    <name type="scientific">Laccaria amethystina LaAM-08-1</name>
    <dbReference type="NCBI Taxonomy" id="1095629"/>
    <lineage>
        <taxon>Eukaryota</taxon>
        <taxon>Fungi</taxon>
        <taxon>Dikarya</taxon>
        <taxon>Basidiomycota</taxon>
        <taxon>Agaricomycotina</taxon>
        <taxon>Agaricomycetes</taxon>
        <taxon>Agaricomycetidae</taxon>
        <taxon>Agaricales</taxon>
        <taxon>Agaricineae</taxon>
        <taxon>Hydnangiaceae</taxon>
        <taxon>Laccaria</taxon>
    </lineage>
</organism>
<feature type="signal peptide" evidence="2">
    <location>
        <begin position="1"/>
        <end position="21"/>
    </location>
</feature>
<dbReference type="SUPFAM" id="SSF56399">
    <property type="entry name" value="ADP-ribosylation"/>
    <property type="match status" value="1"/>
</dbReference>
<keyword evidence="5" id="KW-1185">Reference proteome</keyword>